<gene>
    <name evidence="1" type="primary">orf19</name>
</gene>
<dbReference type="PANTHER" id="PTHR43437:SF3">
    <property type="entry name" value="HYDROXYACYL-THIOESTER DEHYDRATASE TYPE 2, MITOCHONDRIAL"/>
    <property type="match status" value="1"/>
</dbReference>
<name>A0A1M4NDF1_STRAA</name>
<dbReference type="AlphaFoldDB" id="A0A1M4NDF1"/>
<dbReference type="GO" id="GO:0019171">
    <property type="term" value="F:(3R)-hydroxyacyl-[acyl-carrier-protein] dehydratase activity"/>
    <property type="evidence" value="ECO:0007669"/>
    <property type="project" value="TreeGrafter"/>
</dbReference>
<dbReference type="GO" id="GO:0006633">
    <property type="term" value="P:fatty acid biosynthetic process"/>
    <property type="evidence" value="ECO:0007669"/>
    <property type="project" value="TreeGrafter"/>
</dbReference>
<evidence type="ECO:0000313" key="1">
    <source>
        <dbReference type="EMBL" id="SCO70329.1"/>
    </source>
</evidence>
<organism evidence="1">
    <name type="scientific">Streptomyces argillaceus</name>
    <dbReference type="NCBI Taxonomy" id="41951"/>
    <lineage>
        <taxon>Bacteria</taxon>
        <taxon>Bacillati</taxon>
        <taxon>Actinomycetota</taxon>
        <taxon>Actinomycetes</taxon>
        <taxon>Kitasatosporales</taxon>
        <taxon>Streptomycetaceae</taxon>
        <taxon>Streptomyces</taxon>
    </lineage>
</organism>
<dbReference type="PANTHER" id="PTHR43437">
    <property type="entry name" value="HYDROXYACYL-THIOESTER DEHYDRATASE TYPE 2, MITOCHONDRIAL-RELATED"/>
    <property type="match status" value="1"/>
</dbReference>
<sequence>MSPEQTGDRPVTAAAGLTVGQTFHAERAITKEDIAAFAELAGDRGRHHLPAEGAAMAHGLLTASLATKIGGELDFIARRMGWEFLKPVWAGDTISATVTIRALSEVRSGTGVEFDIEIANQTGMVVLRGDSSGVIRA</sequence>
<protein>
    <submittedName>
        <fullName evidence="1">Dehydratase</fullName>
    </submittedName>
</protein>
<reference evidence="1" key="1">
    <citation type="journal article" date="2017" name="Front. Microbiol.">
        <title>Streptomyces argillaceus involved in the biosynthesis of pyridine and piperidine alkaloids argimycins P.</title>
        <authorList>
            <person name="Ye S."/>
            <person name="Molloy B."/>
            <person name="Brana A.F."/>
            <person name="Zabala D."/>
            <person name="Olano C."/>
            <person name="Cortes J."/>
            <person name="Moris F."/>
            <person name="Salas J.A."/>
            <person name="Mendez C."/>
        </authorList>
    </citation>
    <scope>NUCLEOTIDE SEQUENCE</scope>
    <source>
        <strain evidence="1">ATCC 12956</strain>
    </source>
</reference>
<dbReference type="InterPro" id="IPR050965">
    <property type="entry name" value="UPF0336/Enoyl-CoA_hydratase"/>
</dbReference>
<proteinExistence type="predicted"/>
<dbReference type="SUPFAM" id="SSF54637">
    <property type="entry name" value="Thioesterase/thiol ester dehydrase-isomerase"/>
    <property type="match status" value="1"/>
</dbReference>
<dbReference type="InterPro" id="IPR029069">
    <property type="entry name" value="HotDog_dom_sf"/>
</dbReference>
<accession>A0A1M4NDF1</accession>
<dbReference type="EMBL" id="LT615255">
    <property type="protein sequence ID" value="SCO70329.1"/>
    <property type="molecule type" value="Genomic_DNA"/>
</dbReference>
<dbReference type="Gene3D" id="3.10.129.10">
    <property type="entry name" value="Hotdog Thioesterase"/>
    <property type="match status" value="1"/>
</dbReference>